<evidence type="ECO:0000313" key="2">
    <source>
        <dbReference type="Proteomes" id="UP001501469"/>
    </source>
</evidence>
<dbReference type="RefSeq" id="WP_345058047.1">
    <property type="nucleotide sequence ID" value="NZ_BAABDK010000030.1"/>
</dbReference>
<evidence type="ECO:0000313" key="1">
    <source>
        <dbReference type="EMBL" id="GAA4048936.1"/>
    </source>
</evidence>
<accession>A0ABP7UPF5</accession>
<comment type="caution">
    <text evidence="1">The sequence shown here is derived from an EMBL/GenBank/DDBJ whole genome shotgun (WGS) entry which is preliminary data.</text>
</comment>
<sequence length="137" mass="15003">MVRIRGQFTDTSKAKISEAGVYEEFSAQQLDWINCDRFTSASKRLTVGVNPGPTDAIVKLVFKAIRGVMNGAAYAPDKVVFSGVPYAEPVTLVALRRENGITYLAIRDVKATALLYGGLEYRPVTMAELRAELACLE</sequence>
<proteinExistence type="predicted"/>
<reference evidence="2" key="1">
    <citation type="journal article" date="2019" name="Int. J. Syst. Evol. Microbiol.">
        <title>The Global Catalogue of Microorganisms (GCM) 10K type strain sequencing project: providing services to taxonomists for standard genome sequencing and annotation.</title>
        <authorList>
            <consortium name="The Broad Institute Genomics Platform"/>
            <consortium name="The Broad Institute Genome Sequencing Center for Infectious Disease"/>
            <person name="Wu L."/>
            <person name="Ma J."/>
        </authorList>
    </citation>
    <scope>NUCLEOTIDE SEQUENCE [LARGE SCALE GENOMIC DNA]</scope>
    <source>
        <strain evidence="2">JCM 17225</strain>
    </source>
</reference>
<protein>
    <submittedName>
        <fullName evidence="1">Uncharacterized protein</fullName>
    </submittedName>
</protein>
<keyword evidence="2" id="KW-1185">Reference proteome</keyword>
<gene>
    <name evidence="1" type="ORF">GCM10022409_39360</name>
</gene>
<dbReference type="EMBL" id="BAABDK010000030">
    <property type="protein sequence ID" value="GAA4048936.1"/>
    <property type="molecule type" value="Genomic_DNA"/>
</dbReference>
<dbReference type="Proteomes" id="UP001501469">
    <property type="component" value="Unassembled WGS sequence"/>
</dbReference>
<organism evidence="1 2">
    <name type="scientific">Hymenobacter glaciei</name>
    <dbReference type="NCBI Taxonomy" id="877209"/>
    <lineage>
        <taxon>Bacteria</taxon>
        <taxon>Pseudomonadati</taxon>
        <taxon>Bacteroidota</taxon>
        <taxon>Cytophagia</taxon>
        <taxon>Cytophagales</taxon>
        <taxon>Hymenobacteraceae</taxon>
        <taxon>Hymenobacter</taxon>
    </lineage>
</organism>
<name>A0ABP7UPF5_9BACT</name>